<dbReference type="GO" id="GO:0032040">
    <property type="term" value="C:small-subunit processome"/>
    <property type="evidence" value="ECO:0007669"/>
    <property type="project" value="TreeGrafter"/>
</dbReference>
<dbReference type="Gene3D" id="1.25.10.10">
    <property type="entry name" value="Leucine-rich Repeat Variant"/>
    <property type="match status" value="3"/>
</dbReference>
<evidence type="ECO:0000313" key="13">
    <source>
        <dbReference type="Proteomes" id="UP000242877"/>
    </source>
</evidence>
<evidence type="ECO:0000256" key="2">
    <source>
        <dbReference type="ARBA" id="ARBA00010559"/>
    </source>
</evidence>
<dbReference type="VEuPathDB" id="FungiDB:AAP_05605"/>
<keyword evidence="8 10" id="KW-0687">Ribonucleoprotein</keyword>
<comment type="subunit">
    <text evidence="3 10">Component of the ribosomal small subunit (SSU) processome.</text>
</comment>
<dbReference type="PANTHER" id="PTHR13457">
    <property type="entry name" value="BAP28"/>
    <property type="match status" value="1"/>
</dbReference>
<evidence type="ECO:0000256" key="1">
    <source>
        <dbReference type="ARBA" id="ARBA00004604"/>
    </source>
</evidence>
<evidence type="ECO:0000256" key="3">
    <source>
        <dbReference type="ARBA" id="ARBA00011399"/>
    </source>
</evidence>
<dbReference type="Proteomes" id="UP000242877">
    <property type="component" value="Unassembled WGS sequence"/>
</dbReference>
<accession>A0A162IDL7</accession>
<dbReference type="Pfam" id="PF23243">
    <property type="entry name" value="HEAT_HEATR1"/>
    <property type="match status" value="1"/>
</dbReference>
<dbReference type="OrthoDB" id="31183at2759"/>
<evidence type="ECO:0000256" key="10">
    <source>
        <dbReference type="RuleBase" id="RU367065"/>
    </source>
</evidence>
<dbReference type="EMBL" id="AZGZ01000033">
    <property type="protein sequence ID" value="KZZ87522.1"/>
    <property type="molecule type" value="Genomic_DNA"/>
</dbReference>
<evidence type="ECO:0000256" key="5">
    <source>
        <dbReference type="ARBA" id="ARBA00022517"/>
    </source>
</evidence>
<comment type="caution">
    <text evidence="12">The sequence shown here is derived from an EMBL/GenBank/DDBJ whole genome shotgun (WGS) entry which is preliminary data.</text>
</comment>
<proteinExistence type="inferred from homology"/>
<dbReference type="InterPro" id="IPR040191">
    <property type="entry name" value="UTP10"/>
</dbReference>
<feature type="domain" description="BP28 C-terminal" evidence="11">
    <location>
        <begin position="1510"/>
        <end position="1660"/>
    </location>
</feature>
<evidence type="ECO:0000259" key="11">
    <source>
        <dbReference type="SMART" id="SM01036"/>
    </source>
</evidence>
<keyword evidence="13" id="KW-1185">Reference proteome</keyword>
<dbReference type="InterPro" id="IPR056473">
    <property type="entry name" value="HEAT_Utp10/HEAT1"/>
</dbReference>
<evidence type="ECO:0000256" key="8">
    <source>
        <dbReference type="ARBA" id="ARBA00023274"/>
    </source>
</evidence>
<dbReference type="Pfam" id="PF12397">
    <property type="entry name" value="U3snoRNP10"/>
    <property type="match status" value="1"/>
</dbReference>
<dbReference type="InterPro" id="IPR022125">
    <property type="entry name" value="U3snoRNP10_N"/>
</dbReference>
<dbReference type="InterPro" id="IPR011989">
    <property type="entry name" value="ARM-like"/>
</dbReference>
<evidence type="ECO:0000313" key="12">
    <source>
        <dbReference type="EMBL" id="KZZ87522.1"/>
    </source>
</evidence>
<keyword evidence="6 10" id="KW-0698">rRNA processing</keyword>
<dbReference type="GO" id="GO:0045943">
    <property type="term" value="P:positive regulation of transcription by RNA polymerase I"/>
    <property type="evidence" value="ECO:0007669"/>
    <property type="project" value="TreeGrafter"/>
</dbReference>
<evidence type="ECO:0000256" key="7">
    <source>
        <dbReference type="ARBA" id="ARBA00023242"/>
    </source>
</evidence>
<dbReference type="InterPro" id="IPR012954">
    <property type="entry name" value="BP28_C_dom"/>
</dbReference>
<dbReference type="PANTHER" id="PTHR13457:SF1">
    <property type="entry name" value="HEAT REPEAT-CONTAINING PROTEIN 1"/>
    <property type="match status" value="1"/>
</dbReference>
<comment type="similarity">
    <text evidence="2 10">Belongs to the HEATR1/UTP10 family.</text>
</comment>
<dbReference type="GO" id="GO:0030686">
    <property type="term" value="C:90S preribosome"/>
    <property type="evidence" value="ECO:0007669"/>
    <property type="project" value="TreeGrafter"/>
</dbReference>
<evidence type="ECO:0000256" key="6">
    <source>
        <dbReference type="ARBA" id="ARBA00022552"/>
    </source>
</evidence>
<evidence type="ECO:0000256" key="4">
    <source>
        <dbReference type="ARBA" id="ARBA00015399"/>
    </source>
</evidence>
<dbReference type="Pfam" id="PF08146">
    <property type="entry name" value="BP28CT"/>
    <property type="match status" value="1"/>
</dbReference>
<dbReference type="GO" id="GO:0000462">
    <property type="term" value="P:maturation of SSU-rRNA from tricistronic rRNA transcript (SSU-rRNA, 5.8S rRNA, LSU-rRNA)"/>
    <property type="evidence" value="ECO:0007669"/>
    <property type="project" value="TreeGrafter"/>
</dbReference>
<keyword evidence="7 10" id="KW-0539">Nucleus</keyword>
<dbReference type="GO" id="GO:0034455">
    <property type="term" value="C:t-UTP complex"/>
    <property type="evidence" value="ECO:0007669"/>
    <property type="project" value="TreeGrafter"/>
</dbReference>
<dbReference type="SMART" id="SM01036">
    <property type="entry name" value="BP28CT"/>
    <property type="match status" value="1"/>
</dbReference>
<name>A0A162IDL7_9EURO</name>
<evidence type="ECO:0000256" key="9">
    <source>
        <dbReference type="ARBA" id="ARBA00025076"/>
    </source>
</evidence>
<reference evidence="12 13" key="1">
    <citation type="journal article" date="2016" name="Genome Biol. Evol.">
        <title>Divergent and convergent evolution of fungal pathogenicity.</title>
        <authorList>
            <person name="Shang Y."/>
            <person name="Xiao G."/>
            <person name="Zheng P."/>
            <person name="Cen K."/>
            <person name="Zhan S."/>
            <person name="Wang C."/>
        </authorList>
    </citation>
    <scope>NUCLEOTIDE SEQUENCE [LARGE SCALE GENOMIC DNA]</scope>
    <source>
        <strain evidence="12 13">ARSEF 7405</strain>
    </source>
</reference>
<protein>
    <recommendedName>
        <fullName evidence="4 10">U3 small nucleolar RNA-associated protein 10</fullName>
    </recommendedName>
</protein>
<dbReference type="InterPro" id="IPR016024">
    <property type="entry name" value="ARM-type_fold"/>
</dbReference>
<organism evidence="12 13">
    <name type="scientific">Ascosphaera apis ARSEF 7405</name>
    <dbReference type="NCBI Taxonomy" id="392613"/>
    <lineage>
        <taxon>Eukaryota</taxon>
        <taxon>Fungi</taxon>
        <taxon>Dikarya</taxon>
        <taxon>Ascomycota</taxon>
        <taxon>Pezizomycotina</taxon>
        <taxon>Eurotiomycetes</taxon>
        <taxon>Eurotiomycetidae</taxon>
        <taxon>Onygenales</taxon>
        <taxon>Ascosphaeraceae</taxon>
        <taxon>Ascosphaera</taxon>
    </lineage>
</organism>
<comment type="function">
    <text evidence="9">Involved in nucleolar processing of pre-18S ribosomal RNA. Involved in ribosome biosynthesis.</text>
</comment>
<dbReference type="GO" id="GO:0030515">
    <property type="term" value="F:snoRNA binding"/>
    <property type="evidence" value="ECO:0007669"/>
    <property type="project" value="TreeGrafter"/>
</dbReference>
<comment type="subcellular location">
    <subcellularLocation>
        <location evidence="1 10">Nucleus</location>
        <location evidence="1 10">Nucleolus</location>
    </subcellularLocation>
</comment>
<sequence>MPSSLAAQLSQIAANSTHQLDLKAQRAIHSQSLIFEKTVAGSQTFETVYQICYEGFLEICALDSRFKKFQRSLFSEQSVTEDRLQMTAEQNKELDTVLESFLGLVGSKLLLSPAIKAVDWLVRRFRVHEYNTQFLLLTFLPYHTTPIFLNLLSIIPEKNFAPVFKVLDPYRRSLINPPRHPLVHSATTNKHFFAALNNYVLKVTKSRHAYSGLLTFWASIVTEAVSGMLDASRSGRSEVEKRNQEDVFVRVLPILTEGFTLKHTPDFIVGCYMISIVISKKGNCSDAMLDGLMEAVVSSFSQESLIAGLTSVSILAQRKSEPIIPEKILNALLDMEDFVGVLETVNNAQATDALINAIIYSGISQIIKGSKADNVIDLVDTLLQREILSEDGTSQAMTFIAKGADTICKNESIDSDSRIKFGALVHEIGEHEKLATAFSRAITEASIDVESLELAFSTMIESKPAQAQIEDVEMEDADKAQEEDDRLNKAIESLAQEKTQEVSFMSNSASTLYNKLAVLFELIASDEQKVSKFIQLPVLSKKSAASEPRFLSFFTKFFSGSHSPASRAAAVKIVSSCLSELKNENGPELQALLPYILAALADTTDIVRREVANLLVVFSGMIPKSKRSGSEDVNTKWSNDFLGKPANKLTFLSAHDLQRLVQRCLLPAAEECSLDSRHIARVVEGVIRGKTDQVENAGDLKKTTRQAFLMFLCSHVLASPLYSTKLRLLSITARVNKVGSTTRTQELMPLLRQWKLVKADEVHHIVSTEHVQIKELDTEIVAIVSAKNADAVETLLSLVSTQTETLRPEFVTAVFHRIVESWGALGEKEVQVADHLLQLALGLQKEQAALSQFARDVLSSVSLSGPVLVHLLNTISSSAGDLETNAASTKRRRTSQNNMIATSLKDPSEIHSLLEKLTFILELIDVSSPENHPELLGGLFKALGCLHHLKLQMQSEMSYLLSLILGTLLSIVSKLNETPKVKFDSSIIRADLVIDCVRTSESPQVQNTALLLVAGLSSLAPELILHSVMPIFTFMGSSVLRKDDEYSALVIDQTIDQVVPPLIQSLRSQKKDIVSGTSELLLSFTAAFEHIPSHRRLRLFEALVAKLGPEDFLFAVFSMLANKYPQDRDVLNVMTSLASDFPAELQLSTYSKYIGLTHDALQPKPSLSRTLLGIGSEEGEEPAKVAFNLLVALTHLIKHALAPKMLDVFEATDESAEKANDLYSRILEQTLALTTSTYHIPIVSEAVSGTLNAILGTLTLVDLVDTIEVLLQRKDNDLRRRVLRLLESRLNGKEKDVATHTRVTDFLDTLVEILKSSTEIPLKQASVACMTKIIDNYGKKNPDKVVSSVKVVAGADCLGKTDNQLRVMAVLCLAASVEVLGQAFIPVLPLAMPPCFDLLKATVQKGDKGVELHDAIYTFLSALLVHVPWMISEEYLDSVLLLSFASANAGLPETSDESRLEALRLLAKKVDVEETFRAAQSNWAASVQGGFDSAKELLEVISIAIEKHPKSATVKNVAVLTKLLQNGFDIRRTQHGSEKLSAGEISQLEQGISDIALKMIYKLNDTIFRPLFIQMTEWAATDLPKSDVTGRHLRLTSYLKFVANFFGTLKSIVTSYSNYILECVVDVLKNIRCHDQSTRDLWIATMTLLRNSFEHDQDEFWQSPTHLSEIAEPLISQLSQSTSGAAFKLITAEAIPTIVELATTAESPDNHKEINTSIMKFMKARTANNSYTRLAAVKCEQALTERLGEEWLALLPEMLPYISELMEDDDEAVEQEVRKWVLQIEEILGEKLDDMLL</sequence>
<gene>
    <name evidence="12" type="ORF">AAP_05605</name>
</gene>
<keyword evidence="5 10" id="KW-0690">Ribosome biogenesis</keyword>
<dbReference type="SUPFAM" id="SSF48371">
    <property type="entry name" value="ARM repeat"/>
    <property type="match status" value="2"/>
</dbReference>